<dbReference type="PANTHER" id="PTHR23272:SF193">
    <property type="entry name" value="OS07G0624100 PROTEIN"/>
    <property type="match status" value="1"/>
</dbReference>
<comment type="caution">
    <text evidence="3">The sequence shown here is derived from an EMBL/GenBank/DDBJ whole genome shotgun (WGS) entry which is preliminary data.</text>
</comment>
<dbReference type="AlphaFoldDB" id="A0AAW1XUI1"/>
<dbReference type="Proteomes" id="UP001457282">
    <property type="component" value="Unassembled WGS sequence"/>
</dbReference>
<dbReference type="EMBL" id="JBEDUW010000003">
    <property type="protein sequence ID" value="KAK9939568.1"/>
    <property type="molecule type" value="Genomic_DNA"/>
</dbReference>
<dbReference type="GO" id="GO:0046983">
    <property type="term" value="F:protein dimerization activity"/>
    <property type="evidence" value="ECO:0007669"/>
    <property type="project" value="InterPro"/>
</dbReference>
<evidence type="ECO:0000313" key="3">
    <source>
        <dbReference type="EMBL" id="KAK9939568.1"/>
    </source>
</evidence>
<dbReference type="InterPro" id="IPR012337">
    <property type="entry name" value="RNaseH-like_sf"/>
</dbReference>
<feature type="domain" description="HAT C-terminal dimerisation" evidence="2">
    <location>
        <begin position="2"/>
        <end position="56"/>
    </location>
</feature>
<feature type="region of interest" description="Disordered" evidence="1">
    <location>
        <begin position="82"/>
        <end position="127"/>
    </location>
</feature>
<reference evidence="3 4" key="1">
    <citation type="journal article" date="2023" name="G3 (Bethesda)">
        <title>A chromosome-length genome assembly and annotation of blackberry (Rubus argutus, cv. 'Hillquist').</title>
        <authorList>
            <person name="Bruna T."/>
            <person name="Aryal R."/>
            <person name="Dudchenko O."/>
            <person name="Sargent D.J."/>
            <person name="Mead D."/>
            <person name="Buti M."/>
            <person name="Cavallini A."/>
            <person name="Hytonen T."/>
            <person name="Andres J."/>
            <person name="Pham M."/>
            <person name="Weisz D."/>
            <person name="Mascagni F."/>
            <person name="Usai G."/>
            <person name="Natali L."/>
            <person name="Bassil N."/>
            <person name="Fernandez G.E."/>
            <person name="Lomsadze A."/>
            <person name="Armour M."/>
            <person name="Olukolu B."/>
            <person name="Poorten T."/>
            <person name="Britton C."/>
            <person name="Davik J."/>
            <person name="Ashrafi H."/>
            <person name="Aiden E.L."/>
            <person name="Borodovsky M."/>
            <person name="Worthington M."/>
        </authorList>
    </citation>
    <scope>NUCLEOTIDE SEQUENCE [LARGE SCALE GENOMIC DNA]</scope>
    <source>
        <strain evidence="3">PI 553951</strain>
    </source>
</reference>
<evidence type="ECO:0000313" key="4">
    <source>
        <dbReference type="Proteomes" id="UP001457282"/>
    </source>
</evidence>
<keyword evidence="4" id="KW-1185">Reference proteome</keyword>
<dbReference type="InterPro" id="IPR008906">
    <property type="entry name" value="HATC_C_dom"/>
</dbReference>
<accession>A0AAW1XUI1</accession>
<evidence type="ECO:0000259" key="2">
    <source>
        <dbReference type="Pfam" id="PF05699"/>
    </source>
</evidence>
<feature type="compositionally biased region" description="Polar residues" evidence="1">
    <location>
        <begin position="84"/>
        <end position="108"/>
    </location>
</feature>
<organism evidence="3 4">
    <name type="scientific">Rubus argutus</name>
    <name type="common">Southern blackberry</name>
    <dbReference type="NCBI Taxonomy" id="59490"/>
    <lineage>
        <taxon>Eukaryota</taxon>
        <taxon>Viridiplantae</taxon>
        <taxon>Streptophyta</taxon>
        <taxon>Embryophyta</taxon>
        <taxon>Tracheophyta</taxon>
        <taxon>Spermatophyta</taxon>
        <taxon>Magnoliopsida</taxon>
        <taxon>eudicotyledons</taxon>
        <taxon>Gunneridae</taxon>
        <taxon>Pentapetalae</taxon>
        <taxon>rosids</taxon>
        <taxon>fabids</taxon>
        <taxon>Rosales</taxon>
        <taxon>Rosaceae</taxon>
        <taxon>Rosoideae</taxon>
        <taxon>Rosoideae incertae sedis</taxon>
        <taxon>Rubus</taxon>
    </lineage>
</organism>
<proteinExistence type="predicted"/>
<dbReference type="PANTHER" id="PTHR23272">
    <property type="entry name" value="BED FINGER-RELATED"/>
    <property type="match status" value="1"/>
</dbReference>
<dbReference type="Pfam" id="PF05699">
    <property type="entry name" value="Dimer_Tnp_hAT"/>
    <property type="match status" value="1"/>
</dbReference>
<name>A0AAW1XUI1_RUBAR</name>
<sequence length="127" mass="14093">MKYPNLQAVARDVLAIQVSTVASESSFSTGKRVIDPYRSSLTPKSVEALICLQNWIKSDSIQNIEYYPTMEEMEFYEGVEQEYAEQQTHQSTDISTGKSANVSNQTVDKSTTTKASKKSGKQASVAR</sequence>
<protein>
    <recommendedName>
        <fullName evidence="2">HAT C-terminal dimerisation domain-containing protein</fullName>
    </recommendedName>
</protein>
<gene>
    <name evidence="3" type="ORF">M0R45_016260</name>
</gene>
<dbReference type="SUPFAM" id="SSF53098">
    <property type="entry name" value="Ribonuclease H-like"/>
    <property type="match status" value="1"/>
</dbReference>
<evidence type="ECO:0000256" key="1">
    <source>
        <dbReference type="SAM" id="MobiDB-lite"/>
    </source>
</evidence>